<proteinExistence type="predicted"/>
<evidence type="ECO:0000256" key="1">
    <source>
        <dbReference type="SAM" id="Phobius"/>
    </source>
</evidence>
<gene>
    <name evidence="2" type="ORF">I79_009424</name>
</gene>
<keyword evidence="1" id="KW-0812">Transmembrane</keyword>
<accession>G3HFR0</accession>
<protein>
    <submittedName>
        <fullName evidence="2">Uncharacterized protein</fullName>
    </submittedName>
</protein>
<keyword evidence="1" id="KW-0472">Membrane</keyword>
<evidence type="ECO:0000313" key="2">
    <source>
        <dbReference type="EMBL" id="EGW02793.1"/>
    </source>
</evidence>
<keyword evidence="1" id="KW-1133">Transmembrane helix</keyword>
<feature type="transmembrane region" description="Helical" evidence="1">
    <location>
        <begin position="15"/>
        <end position="34"/>
    </location>
</feature>
<sequence>MQETLHRNNLCCFPILLARKIFFAATALFLQKFVKMQKVQMGKRATLKKGSWDSKVAQQVS</sequence>
<organism evidence="2 3">
    <name type="scientific">Cricetulus griseus</name>
    <name type="common">Chinese hamster</name>
    <name type="synonym">Cricetulus barabensis griseus</name>
    <dbReference type="NCBI Taxonomy" id="10029"/>
    <lineage>
        <taxon>Eukaryota</taxon>
        <taxon>Metazoa</taxon>
        <taxon>Chordata</taxon>
        <taxon>Craniata</taxon>
        <taxon>Vertebrata</taxon>
        <taxon>Euteleostomi</taxon>
        <taxon>Mammalia</taxon>
        <taxon>Eutheria</taxon>
        <taxon>Euarchontoglires</taxon>
        <taxon>Glires</taxon>
        <taxon>Rodentia</taxon>
        <taxon>Myomorpha</taxon>
        <taxon>Muroidea</taxon>
        <taxon>Cricetidae</taxon>
        <taxon>Cricetinae</taxon>
        <taxon>Cricetulus</taxon>
    </lineage>
</organism>
<dbReference type="EMBL" id="JH000334">
    <property type="protein sequence ID" value="EGW02793.1"/>
    <property type="molecule type" value="Genomic_DNA"/>
</dbReference>
<dbReference type="Proteomes" id="UP000001075">
    <property type="component" value="Unassembled WGS sequence"/>
</dbReference>
<reference evidence="3" key="1">
    <citation type="journal article" date="2011" name="Nat. Biotechnol.">
        <title>The genomic sequence of the Chinese hamster ovary (CHO)-K1 cell line.</title>
        <authorList>
            <person name="Xu X."/>
            <person name="Nagarajan H."/>
            <person name="Lewis N.E."/>
            <person name="Pan S."/>
            <person name="Cai Z."/>
            <person name="Liu X."/>
            <person name="Chen W."/>
            <person name="Xie M."/>
            <person name="Wang W."/>
            <person name="Hammond S."/>
            <person name="Andersen M.R."/>
            <person name="Neff N."/>
            <person name="Passarelli B."/>
            <person name="Koh W."/>
            <person name="Fan H.C."/>
            <person name="Wang J."/>
            <person name="Gui Y."/>
            <person name="Lee K.H."/>
            <person name="Betenbaugh M.J."/>
            <person name="Quake S.R."/>
            <person name="Famili I."/>
            <person name="Palsson B.O."/>
            <person name="Wang J."/>
        </authorList>
    </citation>
    <scope>NUCLEOTIDE SEQUENCE [LARGE SCALE GENOMIC DNA]</scope>
    <source>
        <strain evidence="3">CHO K1 cell line</strain>
    </source>
</reference>
<dbReference type="AlphaFoldDB" id="G3HFR0"/>
<evidence type="ECO:0000313" key="3">
    <source>
        <dbReference type="Proteomes" id="UP000001075"/>
    </source>
</evidence>
<name>G3HFR0_CRIGR</name>
<dbReference type="InParanoid" id="G3HFR0"/>